<gene>
    <name evidence="2" type="ORF">ACJRO7_010539</name>
</gene>
<name>A0ABD3LH16_EUCGL</name>
<feature type="region of interest" description="Disordered" evidence="1">
    <location>
        <begin position="1"/>
        <end position="44"/>
    </location>
</feature>
<feature type="non-terminal residue" evidence="2">
    <location>
        <position position="1"/>
    </location>
</feature>
<reference evidence="2 3" key="1">
    <citation type="submission" date="2024-11" db="EMBL/GenBank/DDBJ databases">
        <title>Chromosome-level genome assembly of Eucalyptus globulus Labill. provides insights into its genome evolution.</title>
        <authorList>
            <person name="Li X."/>
        </authorList>
    </citation>
    <scope>NUCLEOTIDE SEQUENCE [LARGE SCALE GENOMIC DNA]</scope>
    <source>
        <strain evidence="2">CL2024</strain>
        <tissue evidence="2">Fresh tender leaves</tissue>
    </source>
</reference>
<evidence type="ECO:0000256" key="1">
    <source>
        <dbReference type="SAM" id="MobiDB-lite"/>
    </source>
</evidence>
<proteinExistence type="predicted"/>
<dbReference type="Proteomes" id="UP001634007">
    <property type="component" value="Unassembled WGS sequence"/>
</dbReference>
<evidence type="ECO:0000313" key="3">
    <source>
        <dbReference type="Proteomes" id="UP001634007"/>
    </source>
</evidence>
<feature type="region of interest" description="Disordered" evidence="1">
    <location>
        <begin position="78"/>
        <end position="114"/>
    </location>
</feature>
<evidence type="ECO:0000313" key="2">
    <source>
        <dbReference type="EMBL" id="KAL3749441.1"/>
    </source>
</evidence>
<feature type="compositionally biased region" description="Basic and acidic residues" evidence="1">
    <location>
        <begin position="1"/>
        <end position="16"/>
    </location>
</feature>
<dbReference type="EMBL" id="JBJKBG010000002">
    <property type="protein sequence ID" value="KAL3749441.1"/>
    <property type="molecule type" value="Genomic_DNA"/>
</dbReference>
<sequence length="114" mass="12786">RSTVEIERVPSGENCKKSIKKKMKDNSLPQQNPEGRSSEPDPEDFFVSSLVKKKSFAKDSKTRVPDIVIETPLDVAKKEQKSSAVKVEQVPSGENCKKFKKKKRKDDGFATSES</sequence>
<keyword evidence="3" id="KW-1185">Reference proteome</keyword>
<protein>
    <submittedName>
        <fullName evidence="2">Uncharacterized protein</fullName>
    </submittedName>
</protein>
<organism evidence="2 3">
    <name type="scientific">Eucalyptus globulus</name>
    <name type="common">Tasmanian blue gum</name>
    <dbReference type="NCBI Taxonomy" id="34317"/>
    <lineage>
        <taxon>Eukaryota</taxon>
        <taxon>Viridiplantae</taxon>
        <taxon>Streptophyta</taxon>
        <taxon>Embryophyta</taxon>
        <taxon>Tracheophyta</taxon>
        <taxon>Spermatophyta</taxon>
        <taxon>Magnoliopsida</taxon>
        <taxon>eudicotyledons</taxon>
        <taxon>Gunneridae</taxon>
        <taxon>Pentapetalae</taxon>
        <taxon>rosids</taxon>
        <taxon>malvids</taxon>
        <taxon>Myrtales</taxon>
        <taxon>Myrtaceae</taxon>
        <taxon>Myrtoideae</taxon>
        <taxon>Eucalypteae</taxon>
        <taxon>Eucalyptus</taxon>
    </lineage>
</organism>
<accession>A0ABD3LH16</accession>
<dbReference type="AlphaFoldDB" id="A0ABD3LH16"/>
<comment type="caution">
    <text evidence="2">The sequence shown here is derived from an EMBL/GenBank/DDBJ whole genome shotgun (WGS) entry which is preliminary data.</text>
</comment>